<evidence type="ECO:0000259" key="1">
    <source>
        <dbReference type="Pfam" id="PF22513"/>
    </source>
</evidence>
<evidence type="ECO:0000313" key="3">
    <source>
        <dbReference type="Proteomes" id="UP000178797"/>
    </source>
</evidence>
<dbReference type="Gene3D" id="1.10.1220.10">
    <property type="entry name" value="Met repressor-like"/>
    <property type="match status" value="1"/>
</dbReference>
<comment type="caution">
    <text evidence="2">The sequence shown here is derived from an EMBL/GenBank/DDBJ whole genome shotgun (WGS) entry which is preliminary data.</text>
</comment>
<dbReference type="EMBL" id="MGDE01000237">
    <property type="protein sequence ID" value="OGL43166.1"/>
    <property type="molecule type" value="Genomic_DNA"/>
</dbReference>
<evidence type="ECO:0000313" key="2">
    <source>
        <dbReference type="EMBL" id="OGL43166.1"/>
    </source>
</evidence>
<feature type="domain" description="Antitoxin FitA-like ribbon-helix-helix" evidence="1">
    <location>
        <begin position="3"/>
        <end position="40"/>
    </location>
</feature>
<protein>
    <recommendedName>
        <fullName evidence="1">Antitoxin FitA-like ribbon-helix-helix domain-containing protein</fullName>
    </recommendedName>
</protein>
<name>A0A1F7RNN8_9BACT</name>
<dbReference type="AlphaFoldDB" id="A0A1F7RNN8"/>
<dbReference type="Pfam" id="PF22513">
    <property type="entry name" value="FitA-like_RHH"/>
    <property type="match status" value="1"/>
</dbReference>
<dbReference type="InterPro" id="IPR013321">
    <property type="entry name" value="Arc_rbn_hlx_hlx"/>
</dbReference>
<accession>A0A1F7RNN8</accession>
<dbReference type="Proteomes" id="UP000178797">
    <property type="component" value="Unassembled WGS sequence"/>
</dbReference>
<dbReference type="GO" id="GO:0006355">
    <property type="term" value="P:regulation of DNA-templated transcription"/>
    <property type="evidence" value="ECO:0007669"/>
    <property type="project" value="InterPro"/>
</dbReference>
<dbReference type="InterPro" id="IPR010985">
    <property type="entry name" value="Ribbon_hlx_hlx"/>
</dbReference>
<sequence length="85" mass="9762">MGAITIRGIDNEIAKALKERAKKEGASINSIVLRIVKEALGLEKKKRTIIYTDLDHLSGTWDKKDYAEFQRKIADFETIDKNIWK</sequence>
<gene>
    <name evidence="2" type="ORF">A2W05_03195</name>
</gene>
<dbReference type="SUPFAM" id="SSF47598">
    <property type="entry name" value="Ribbon-helix-helix"/>
    <property type="match status" value="1"/>
</dbReference>
<proteinExistence type="predicted"/>
<reference evidence="2 3" key="1">
    <citation type="journal article" date="2016" name="Nat. Commun.">
        <title>Thousands of microbial genomes shed light on interconnected biogeochemical processes in an aquifer system.</title>
        <authorList>
            <person name="Anantharaman K."/>
            <person name="Brown C.T."/>
            <person name="Hug L.A."/>
            <person name="Sharon I."/>
            <person name="Castelle C.J."/>
            <person name="Probst A.J."/>
            <person name="Thomas B.C."/>
            <person name="Singh A."/>
            <person name="Wilkins M.J."/>
            <person name="Karaoz U."/>
            <person name="Brodie E.L."/>
            <person name="Williams K.H."/>
            <person name="Hubbard S.S."/>
            <person name="Banfield J.F."/>
        </authorList>
    </citation>
    <scope>NUCLEOTIDE SEQUENCE [LARGE SCALE GENOMIC DNA]</scope>
</reference>
<organism evidence="2 3">
    <name type="scientific">Candidatus Schekmanbacteria bacterium RBG_16_38_10</name>
    <dbReference type="NCBI Taxonomy" id="1817879"/>
    <lineage>
        <taxon>Bacteria</taxon>
        <taxon>Candidatus Schekmaniibacteriota</taxon>
    </lineage>
</organism>
<dbReference type="InterPro" id="IPR053853">
    <property type="entry name" value="FitA-like_RHH"/>
</dbReference>